<evidence type="ECO:0000313" key="2">
    <source>
        <dbReference type="EMBL" id="KAK8101507.1"/>
    </source>
</evidence>
<dbReference type="Proteomes" id="UP001392437">
    <property type="component" value="Unassembled WGS sequence"/>
</dbReference>
<gene>
    <name evidence="2" type="ORF">PG999_011881</name>
</gene>
<dbReference type="AlphaFoldDB" id="A0AAW0QFK1"/>
<name>A0AAW0QFK1_9PEZI</name>
<reference evidence="2 3" key="1">
    <citation type="submission" date="2023-01" db="EMBL/GenBank/DDBJ databases">
        <title>Analysis of 21 Apiospora genomes using comparative genomics revels a genus with tremendous synthesis potential of carbohydrate active enzymes and secondary metabolites.</title>
        <authorList>
            <person name="Sorensen T."/>
        </authorList>
    </citation>
    <scope>NUCLEOTIDE SEQUENCE [LARGE SCALE GENOMIC DNA]</scope>
    <source>
        <strain evidence="2 3">CBS 117206</strain>
    </source>
</reference>
<protein>
    <submittedName>
        <fullName evidence="2">Uncharacterized protein</fullName>
    </submittedName>
</protein>
<sequence length="218" mass="25329">MANLWPPKIKANSLEISFLNNIRHYAAATHHEGCKLGALHRFAPNNLKLMHSFQRSMRRFEEMTRERWPEQHNFVCNYESGDFLRWLIRSVDTAKGNATTPSADDYHEEERPPTSSSTHHMGNLPYDLRDHGQSPVPPTPSSELRLQRAMDRAIERAEDAAIQLQTLRLQPVKRRTNLRARCRGGRRLRAHNPKTMPPVRKRRSTLRASRQVDGITRR</sequence>
<feature type="region of interest" description="Disordered" evidence="1">
    <location>
        <begin position="188"/>
        <end position="218"/>
    </location>
</feature>
<proteinExistence type="predicted"/>
<organism evidence="2 3">
    <name type="scientific">Apiospora kogelbergensis</name>
    <dbReference type="NCBI Taxonomy" id="1337665"/>
    <lineage>
        <taxon>Eukaryota</taxon>
        <taxon>Fungi</taxon>
        <taxon>Dikarya</taxon>
        <taxon>Ascomycota</taxon>
        <taxon>Pezizomycotina</taxon>
        <taxon>Sordariomycetes</taxon>
        <taxon>Xylariomycetidae</taxon>
        <taxon>Amphisphaeriales</taxon>
        <taxon>Apiosporaceae</taxon>
        <taxon>Apiospora</taxon>
    </lineage>
</organism>
<feature type="region of interest" description="Disordered" evidence="1">
    <location>
        <begin position="97"/>
        <end position="142"/>
    </location>
</feature>
<dbReference type="EMBL" id="JAQQWP010000009">
    <property type="protein sequence ID" value="KAK8101507.1"/>
    <property type="molecule type" value="Genomic_DNA"/>
</dbReference>
<comment type="caution">
    <text evidence="2">The sequence shown here is derived from an EMBL/GenBank/DDBJ whole genome shotgun (WGS) entry which is preliminary data.</text>
</comment>
<evidence type="ECO:0000313" key="3">
    <source>
        <dbReference type="Proteomes" id="UP001392437"/>
    </source>
</evidence>
<accession>A0AAW0QFK1</accession>
<keyword evidence="3" id="KW-1185">Reference proteome</keyword>
<evidence type="ECO:0000256" key="1">
    <source>
        <dbReference type="SAM" id="MobiDB-lite"/>
    </source>
</evidence>